<proteinExistence type="predicted"/>
<sequence length="179" mass="19389">MTQIIAERQSAAALQLNPASNSLRTASVFNPPSAAPSFINPINGLPAGLTAVNDVSALDELIQRKLRQHNQHVDSSLLLRQGFHNELPSLPSHLDISRMGPSAESIRNMLMPLLHNNSFSAQNRPGNFPSSHLMQGLPPVANTPQDMVSQLVQANLNNLDQHSRGSAKDESAQDPSPRK</sequence>
<evidence type="ECO:0000256" key="1">
    <source>
        <dbReference type="SAM" id="MobiDB-lite"/>
    </source>
</evidence>
<dbReference type="AlphaFoldDB" id="A0A1Z5KN02"/>
<gene>
    <name evidence="2" type="ORF">FisN_13Hu248</name>
</gene>
<protein>
    <submittedName>
        <fullName evidence="2">Uncharacterized protein</fullName>
    </submittedName>
</protein>
<feature type="region of interest" description="Disordered" evidence="1">
    <location>
        <begin position="159"/>
        <end position="179"/>
    </location>
</feature>
<feature type="compositionally biased region" description="Basic and acidic residues" evidence="1">
    <location>
        <begin position="161"/>
        <end position="179"/>
    </location>
</feature>
<dbReference type="InParanoid" id="A0A1Z5KN02"/>
<keyword evidence="3" id="KW-1185">Reference proteome</keyword>
<dbReference type="EMBL" id="BDSP01000259">
    <property type="protein sequence ID" value="GAX27659.1"/>
    <property type="molecule type" value="Genomic_DNA"/>
</dbReference>
<dbReference type="Proteomes" id="UP000198406">
    <property type="component" value="Unassembled WGS sequence"/>
</dbReference>
<organism evidence="2 3">
    <name type="scientific">Fistulifera solaris</name>
    <name type="common">Oleaginous diatom</name>
    <dbReference type="NCBI Taxonomy" id="1519565"/>
    <lineage>
        <taxon>Eukaryota</taxon>
        <taxon>Sar</taxon>
        <taxon>Stramenopiles</taxon>
        <taxon>Ochrophyta</taxon>
        <taxon>Bacillariophyta</taxon>
        <taxon>Bacillariophyceae</taxon>
        <taxon>Bacillariophycidae</taxon>
        <taxon>Naviculales</taxon>
        <taxon>Naviculaceae</taxon>
        <taxon>Fistulifera</taxon>
    </lineage>
</organism>
<reference evidence="2 3" key="1">
    <citation type="journal article" date="2015" name="Plant Cell">
        <title>Oil accumulation by the oleaginous diatom Fistulifera solaris as revealed by the genome and transcriptome.</title>
        <authorList>
            <person name="Tanaka T."/>
            <person name="Maeda Y."/>
            <person name="Veluchamy A."/>
            <person name="Tanaka M."/>
            <person name="Abida H."/>
            <person name="Marechal E."/>
            <person name="Bowler C."/>
            <person name="Muto M."/>
            <person name="Sunaga Y."/>
            <person name="Tanaka M."/>
            <person name="Yoshino T."/>
            <person name="Taniguchi T."/>
            <person name="Fukuda Y."/>
            <person name="Nemoto M."/>
            <person name="Matsumoto M."/>
            <person name="Wong P.S."/>
            <person name="Aburatani S."/>
            <person name="Fujibuchi W."/>
        </authorList>
    </citation>
    <scope>NUCLEOTIDE SEQUENCE [LARGE SCALE GENOMIC DNA]</scope>
    <source>
        <strain evidence="2 3">JPCC DA0580</strain>
    </source>
</reference>
<evidence type="ECO:0000313" key="3">
    <source>
        <dbReference type="Proteomes" id="UP000198406"/>
    </source>
</evidence>
<name>A0A1Z5KN02_FISSO</name>
<evidence type="ECO:0000313" key="2">
    <source>
        <dbReference type="EMBL" id="GAX27659.1"/>
    </source>
</evidence>
<accession>A0A1Z5KN02</accession>
<comment type="caution">
    <text evidence="2">The sequence shown here is derived from an EMBL/GenBank/DDBJ whole genome shotgun (WGS) entry which is preliminary data.</text>
</comment>